<dbReference type="PIRSF" id="PIRSF001435">
    <property type="entry name" value="Nth"/>
    <property type="match status" value="1"/>
</dbReference>
<evidence type="ECO:0000256" key="8">
    <source>
        <dbReference type="ARBA" id="ARBA00023204"/>
    </source>
</evidence>
<dbReference type="InterPro" id="IPR011257">
    <property type="entry name" value="DNA_glycosylase"/>
</dbReference>
<feature type="binding site" evidence="10">
    <location>
        <position position="195"/>
    </location>
    <ligand>
        <name>[4Fe-4S] cluster</name>
        <dbReference type="ChEBI" id="CHEBI:49883"/>
    </ligand>
</feature>
<protein>
    <recommendedName>
        <fullName evidence="10">Endonuclease III</fullName>
        <ecNumber evidence="10">4.2.99.18</ecNumber>
    </recommendedName>
    <alternativeName>
        <fullName evidence="10">DNA-(apurinic or apyrimidinic site) lyase</fullName>
    </alternativeName>
</protein>
<dbReference type="GO" id="GO:0046872">
    <property type="term" value="F:metal ion binding"/>
    <property type="evidence" value="ECO:0007669"/>
    <property type="project" value="UniProtKB-KW"/>
</dbReference>
<dbReference type="AlphaFoldDB" id="A0A2M8LH34"/>
<accession>A0A2M8LH34</accession>
<keyword evidence="2 10" id="KW-0004">4Fe-4S</keyword>
<dbReference type="PANTHER" id="PTHR10359">
    <property type="entry name" value="A/G-SPECIFIC ADENINE GLYCOSYLASE/ENDONUCLEASE III"/>
    <property type="match status" value="1"/>
</dbReference>
<evidence type="ECO:0000256" key="3">
    <source>
        <dbReference type="ARBA" id="ARBA00022723"/>
    </source>
</evidence>
<feature type="binding site" evidence="10">
    <location>
        <position position="186"/>
    </location>
    <ligand>
        <name>[4Fe-4S] cluster</name>
        <dbReference type="ChEBI" id="CHEBI:49883"/>
    </ligand>
</feature>
<evidence type="ECO:0000313" key="13">
    <source>
        <dbReference type="Proteomes" id="UP000231436"/>
    </source>
</evidence>
<dbReference type="EC" id="4.2.99.18" evidence="10"/>
<dbReference type="HAMAP" id="MF_00942">
    <property type="entry name" value="Nth"/>
    <property type="match status" value="1"/>
</dbReference>
<keyword evidence="3 10" id="KW-0479">Metal-binding</keyword>
<dbReference type="Proteomes" id="UP000231436">
    <property type="component" value="Unassembled WGS sequence"/>
</dbReference>
<comment type="function">
    <text evidence="10">DNA repair enzyme that has both DNA N-glycosylase activity and AP-lyase activity. The DNA N-glycosylase activity releases various damaged pyrimidines from DNA by cleaving the N-glycosidic bond, leaving an AP (apurinic/apyrimidinic) site. The AP-lyase activity cleaves the phosphodiester bond 3' to the AP site by a beta-elimination, leaving a 3'-terminal unsaturated sugar and a product with a terminal 5'-phosphate.</text>
</comment>
<feature type="domain" description="HhH-GPD" evidence="11">
    <location>
        <begin position="37"/>
        <end position="184"/>
    </location>
</feature>
<feature type="binding site" evidence="10">
    <location>
        <position position="192"/>
    </location>
    <ligand>
        <name>[4Fe-4S] cluster</name>
        <dbReference type="ChEBI" id="CHEBI:49883"/>
    </ligand>
</feature>
<keyword evidence="4 10" id="KW-0227">DNA damage</keyword>
<dbReference type="GO" id="GO:0140078">
    <property type="term" value="F:class I DNA-(apurinic or apyrimidinic site) endonuclease activity"/>
    <property type="evidence" value="ECO:0007669"/>
    <property type="project" value="UniProtKB-EC"/>
</dbReference>
<dbReference type="InterPro" id="IPR005759">
    <property type="entry name" value="Nth"/>
</dbReference>
<evidence type="ECO:0000256" key="7">
    <source>
        <dbReference type="ARBA" id="ARBA00023014"/>
    </source>
</evidence>
<dbReference type="GO" id="GO:0051539">
    <property type="term" value="F:4 iron, 4 sulfur cluster binding"/>
    <property type="evidence" value="ECO:0007669"/>
    <property type="project" value="UniProtKB-UniRule"/>
</dbReference>
<evidence type="ECO:0000256" key="6">
    <source>
        <dbReference type="ARBA" id="ARBA00023004"/>
    </source>
</evidence>
<dbReference type="GO" id="GO:0006285">
    <property type="term" value="P:base-excision repair, AP site formation"/>
    <property type="evidence" value="ECO:0007669"/>
    <property type="project" value="TreeGrafter"/>
</dbReference>
<dbReference type="SMART" id="SM00478">
    <property type="entry name" value="ENDO3c"/>
    <property type="match status" value="1"/>
</dbReference>
<dbReference type="FunFam" id="1.10.340.30:FF:000001">
    <property type="entry name" value="Endonuclease III"/>
    <property type="match status" value="1"/>
</dbReference>
<evidence type="ECO:0000256" key="4">
    <source>
        <dbReference type="ARBA" id="ARBA00022763"/>
    </source>
</evidence>
<dbReference type="PROSITE" id="PS01155">
    <property type="entry name" value="ENDONUCLEASE_III_2"/>
    <property type="match status" value="1"/>
</dbReference>
<dbReference type="PANTHER" id="PTHR10359:SF18">
    <property type="entry name" value="ENDONUCLEASE III"/>
    <property type="match status" value="1"/>
</dbReference>
<keyword evidence="6 10" id="KW-0408">Iron</keyword>
<keyword evidence="8 10" id="KW-0234">DNA repair</keyword>
<feature type="binding site" evidence="10">
    <location>
        <position position="201"/>
    </location>
    <ligand>
        <name>[4Fe-4S] cluster</name>
        <dbReference type="ChEBI" id="CHEBI:49883"/>
    </ligand>
</feature>
<evidence type="ECO:0000256" key="2">
    <source>
        <dbReference type="ARBA" id="ARBA00022485"/>
    </source>
</evidence>
<dbReference type="InterPro" id="IPR004036">
    <property type="entry name" value="Endonuclease-III-like_CS2"/>
</dbReference>
<reference evidence="13" key="1">
    <citation type="submission" date="2017-09" db="EMBL/GenBank/DDBJ databases">
        <title>Depth-based differentiation of microbial function through sediment-hosted aquifers and enrichment of novel symbionts in the deep terrestrial subsurface.</title>
        <authorList>
            <person name="Probst A.J."/>
            <person name="Ladd B."/>
            <person name="Jarett J.K."/>
            <person name="Geller-Mcgrath D.E."/>
            <person name="Sieber C.M.K."/>
            <person name="Emerson J.B."/>
            <person name="Anantharaman K."/>
            <person name="Thomas B.C."/>
            <person name="Malmstrom R."/>
            <person name="Stieglmeier M."/>
            <person name="Klingl A."/>
            <person name="Woyke T."/>
            <person name="Ryan C.M."/>
            <person name="Banfield J.F."/>
        </authorList>
    </citation>
    <scope>NUCLEOTIDE SEQUENCE [LARGE SCALE GENOMIC DNA]</scope>
</reference>
<keyword evidence="10" id="KW-0238">DNA-binding</keyword>
<dbReference type="SUPFAM" id="SSF48150">
    <property type="entry name" value="DNA-glycosylase"/>
    <property type="match status" value="1"/>
</dbReference>
<dbReference type="CDD" id="cd00056">
    <property type="entry name" value="ENDO3c"/>
    <property type="match status" value="1"/>
</dbReference>
<evidence type="ECO:0000256" key="5">
    <source>
        <dbReference type="ARBA" id="ARBA00022801"/>
    </source>
</evidence>
<evidence type="ECO:0000256" key="1">
    <source>
        <dbReference type="ARBA" id="ARBA00008343"/>
    </source>
</evidence>
<evidence type="ECO:0000256" key="9">
    <source>
        <dbReference type="ARBA" id="ARBA00023295"/>
    </source>
</evidence>
<organism evidence="12 13">
    <name type="scientific">Candidatus Uhrbacteria bacterium CG10_big_fil_rev_8_21_14_0_10_48_16</name>
    <dbReference type="NCBI Taxonomy" id="1975038"/>
    <lineage>
        <taxon>Bacteria</taxon>
        <taxon>Candidatus Uhriibacteriota</taxon>
    </lineage>
</organism>
<name>A0A2M8LH34_9BACT</name>
<keyword evidence="5 10" id="KW-0378">Hydrolase</keyword>
<comment type="caution">
    <text evidence="12">The sequence shown here is derived from an EMBL/GenBank/DDBJ whole genome shotgun (WGS) entry which is preliminary data.</text>
</comment>
<dbReference type="Pfam" id="PF00730">
    <property type="entry name" value="HhH-GPD"/>
    <property type="match status" value="1"/>
</dbReference>
<evidence type="ECO:0000256" key="10">
    <source>
        <dbReference type="HAMAP-Rule" id="MF_00942"/>
    </source>
</evidence>
<comment type="catalytic activity">
    <reaction evidence="10">
        <text>2'-deoxyribonucleotide-(2'-deoxyribose 5'-phosphate)-2'-deoxyribonucleotide-DNA = a 3'-end 2'-deoxyribonucleotide-(2,3-dehydro-2,3-deoxyribose 5'-phosphate)-DNA + a 5'-end 5'-phospho-2'-deoxyribonucleoside-DNA + H(+)</text>
        <dbReference type="Rhea" id="RHEA:66592"/>
        <dbReference type="Rhea" id="RHEA-COMP:13180"/>
        <dbReference type="Rhea" id="RHEA-COMP:16897"/>
        <dbReference type="Rhea" id="RHEA-COMP:17067"/>
        <dbReference type="ChEBI" id="CHEBI:15378"/>
        <dbReference type="ChEBI" id="CHEBI:136412"/>
        <dbReference type="ChEBI" id="CHEBI:157695"/>
        <dbReference type="ChEBI" id="CHEBI:167181"/>
        <dbReference type="EC" id="4.2.99.18"/>
    </reaction>
</comment>
<gene>
    <name evidence="10" type="primary">nth</name>
    <name evidence="12" type="ORF">COV05_02910</name>
</gene>
<comment type="similarity">
    <text evidence="1 10">Belongs to the Nth/MutY family.</text>
</comment>
<dbReference type="InterPro" id="IPR023170">
    <property type="entry name" value="HhH_base_excis_C"/>
</dbReference>
<comment type="cofactor">
    <cofactor evidence="10">
        <name>[4Fe-4S] cluster</name>
        <dbReference type="ChEBI" id="CHEBI:49883"/>
    </cofactor>
    <text evidence="10">Binds 1 [4Fe-4S] cluster.</text>
</comment>
<dbReference type="InterPro" id="IPR003265">
    <property type="entry name" value="HhH-GPD_domain"/>
</dbReference>
<dbReference type="Gene3D" id="1.10.1670.10">
    <property type="entry name" value="Helix-hairpin-Helix base-excision DNA repair enzymes (C-terminal)"/>
    <property type="match status" value="1"/>
</dbReference>
<dbReference type="GO" id="GO:0019104">
    <property type="term" value="F:DNA N-glycosylase activity"/>
    <property type="evidence" value="ECO:0007669"/>
    <property type="project" value="UniProtKB-UniRule"/>
</dbReference>
<keyword evidence="10" id="KW-0456">Lyase</keyword>
<evidence type="ECO:0000313" key="12">
    <source>
        <dbReference type="EMBL" id="PJE76758.1"/>
    </source>
</evidence>
<dbReference type="EMBL" id="PFEU01000014">
    <property type="protein sequence ID" value="PJE76758.1"/>
    <property type="molecule type" value="Genomic_DNA"/>
</dbReference>
<keyword evidence="9 10" id="KW-0326">Glycosidase</keyword>
<evidence type="ECO:0000259" key="11">
    <source>
        <dbReference type="SMART" id="SM00478"/>
    </source>
</evidence>
<proteinExistence type="inferred from homology"/>
<dbReference type="GO" id="GO:0003677">
    <property type="term" value="F:DNA binding"/>
    <property type="evidence" value="ECO:0007669"/>
    <property type="project" value="UniProtKB-UniRule"/>
</dbReference>
<dbReference type="Gene3D" id="1.10.340.30">
    <property type="entry name" value="Hypothetical protein, domain 2"/>
    <property type="match status" value="1"/>
</dbReference>
<sequence length="240" mass="27104">MHSHTITTVLKTLKKRWPNPGAMEIGNPYQNLVGVMLSARTRDEQVLKLMPGFFKAFPTPQALAKATTGQIEKRINTIGMFRQKAKNLKSMAIDVVEKFDGTIPDTMNALVSLAGVGRKTASVVLVASFDTPAIAVDTHVHRVTNRLGWVKTKTPEKTEEALLKIMPDNMKKTVNQVFVKHGRYICIKNPRCWACPVREHCAFTQKNLARPKNAEEILEDMKKRELVLEQLREQAVSYEH</sequence>
<keyword evidence="7 10" id="KW-0411">Iron-sulfur</keyword>